<evidence type="ECO:0000256" key="4">
    <source>
        <dbReference type="ARBA" id="ARBA00022692"/>
    </source>
</evidence>
<evidence type="ECO:0000256" key="3">
    <source>
        <dbReference type="ARBA" id="ARBA00022475"/>
    </source>
</evidence>
<dbReference type="SMART" id="SM01091">
    <property type="entry name" value="CorC_HlyC"/>
    <property type="match status" value="1"/>
</dbReference>
<dbReference type="CDD" id="cd04590">
    <property type="entry name" value="CBS_pair_CorC_HlyC_assoc"/>
    <property type="match status" value="1"/>
</dbReference>
<dbReference type="PROSITE" id="PS51371">
    <property type="entry name" value="CBS"/>
    <property type="match status" value="2"/>
</dbReference>
<evidence type="ECO:0000256" key="8">
    <source>
        <dbReference type="ARBA" id="ARBA00023136"/>
    </source>
</evidence>
<evidence type="ECO:0000256" key="9">
    <source>
        <dbReference type="ARBA" id="ARBA00037273"/>
    </source>
</evidence>
<dbReference type="InterPro" id="IPR046342">
    <property type="entry name" value="CBS_dom_sf"/>
</dbReference>
<feature type="transmembrane region" description="Helical" evidence="13">
    <location>
        <begin position="6"/>
        <end position="28"/>
    </location>
</feature>
<protein>
    <recommendedName>
        <fullName evidence="10">Magnesium and cobalt efflux protein CorC</fullName>
    </recommendedName>
</protein>
<evidence type="ECO:0000313" key="16">
    <source>
        <dbReference type="EMBL" id="QBQ53698.1"/>
    </source>
</evidence>
<dbReference type="Pfam" id="PF03471">
    <property type="entry name" value="CorC_HlyC"/>
    <property type="match status" value="1"/>
</dbReference>
<feature type="transmembrane region" description="Helical" evidence="13">
    <location>
        <begin position="101"/>
        <end position="123"/>
    </location>
</feature>
<evidence type="ECO:0000256" key="2">
    <source>
        <dbReference type="ARBA" id="ARBA00006337"/>
    </source>
</evidence>
<comment type="function">
    <text evidence="9">Plays a role in the transport of magnesium and cobalt ions.</text>
</comment>
<feature type="domain" description="CBS" evidence="14">
    <location>
        <begin position="288"/>
        <end position="344"/>
    </location>
</feature>
<keyword evidence="8 12" id="KW-0472">Membrane</keyword>
<feature type="transmembrane region" description="Helical" evidence="13">
    <location>
        <begin position="62"/>
        <end position="81"/>
    </location>
</feature>
<dbReference type="EMBL" id="CP038033">
    <property type="protein sequence ID" value="QBQ53698.1"/>
    <property type="molecule type" value="Genomic_DNA"/>
</dbReference>
<reference evidence="16 17" key="1">
    <citation type="submission" date="2019-03" db="EMBL/GenBank/DDBJ databases">
        <title>The genome sequence of Nitrosococcus wardiae strain D1FHST reveals the archetypal metabolic capacity of ammonia-oxidizing Gammaproteobacteria.</title>
        <authorList>
            <person name="Wang L."/>
            <person name="Lim C.K."/>
            <person name="Hanson T.E."/>
            <person name="Dang H."/>
            <person name="Klotz M.G."/>
        </authorList>
    </citation>
    <scope>NUCLEOTIDE SEQUENCE [LARGE SCALE GENOMIC DNA]</scope>
    <source>
        <strain evidence="16 17">D1FHS</strain>
    </source>
</reference>
<organism evidence="16 17">
    <name type="scientific">Nitrosococcus wardiae</name>
    <dbReference type="NCBI Taxonomy" id="1814290"/>
    <lineage>
        <taxon>Bacteria</taxon>
        <taxon>Pseudomonadati</taxon>
        <taxon>Pseudomonadota</taxon>
        <taxon>Gammaproteobacteria</taxon>
        <taxon>Chromatiales</taxon>
        <taxon>Chromatiaceae</taxon>
        <taxon>Nitrosococcus</taxon>
    </lineage>
</organism>
<dbReference type="InterPro" id="IPR016169">
    <property type="entry name" value="FAD-bd_PCMH_sub2"/>
</dbReference>
<evidence type="ECO:0000256" key="7">
    <source>
        <dbReference type="ARBA" id="ARBA00023122"/>
    </source>
</evidence>
<dbReference type="InterPro" id="IPR000644">
    <property type="entry name" value="CBS_dom"/>
</dbReference>
<feature type="transmembrane region" description="Helical" evidence="13">
    <location>
        <begin position="152"/>
        <end position="172"/>
    </location>
</feature>
<gene>
    <name evidence="16" type="ORF">E3U44_03615</name>
</gene>
<dbReference type="InterPro" id="IPR005170">
    <property type="entry name" value="Transptr-assoc_dom"/>
</dbReference>
<dbReference type="InterPro" id="IPR002550">
    <property type="entry name" value="CNNM"/>
</dbReference>
<evidence type="ECO:0000256" key="10">
    <source>
        <dbReference type="ARBA" id="ARBA00040729"/>
    </source>
</evidence>
<evidence type="ECO:0000256" key="1">
    <source>
        <dbReference type="ARBA" id="ARBA00004651"/>
    </source>
</evidence>
<keyword evidence="3" id="KW-1003">Cell membrane</keyword>
<dbReference type="KEGG" id="nwr:E3U44_03615"/>
<feature type="domain" description="CBS" evidence="14">
    <location>
        <begin position="225"/>
        <end position="284"/>
    </location>
</feature>
<dbReference type="Pfam" id="PF01595">
    <property type="entry name" value="CNNM"/>
    <property type="match status" value="1"/>
</dbReference>
<dbReference type="FunFam" id="3.10.580.10:FF:000002">
    <property type="entry name" value="Magnesium/cobalt efflux protein CorC"/>
    <property type="match status" value="1"/>
</dbReference>
<keyword evidence="6 12" id="KW-1133">Transmembrane helix</keyword>
<keyword evidence="5" id="KW-0677">Repeat</keyword>
<feature type="domain" description="CNNM transmembrane" evidence="15">
    <location>
        <begin position="1"/>
        <end position="206"/>
    </location>
</feature>
<evidence type="ECO:0000313" key="17">
    <source>
        <dbReference type="Proteomes" id="UP000294325"/>
    </source>
</evidence>
<evidence type="ECO:0000256" key="12">
    <source>
        <dbReference type="PROSITE-ProRule" id="PRU01193"/>
    </source>
</evidence>
<dbReference type="AlphaFoldDB" id="A0A4P7BUR8"/>
<evidence type="ECO:0000256" key="13">
    <source>
        <dbReference type="SAM" id="Phobius"/>
    </source>
</evidence>
<comment type="subcellular location">
    <subcellularLocation>
        <location evidence="1">Cell membrane</location>
        <topology evidence="1">Multi-pass membrane protein</topology>
    </subcellularLocation>
</comment>
<proteinExistence type="inferred from homology"/>
<evidence type="ECO:0000259" key="14">
    <source>
        <dbReference type="PROSITE" id="PS51371"/>
    </source>
</evidence>
<evidence type="ECO:0000256" key="11">
    <source>
        <dbReference type="PROSITE-ProRule" id="PRU00703"/>
    </source>
</evidence>
<dbReference type="SUPFAM" id="SSF56176">
    <property type="entry name" value="FAD-binding/transporter-associated domain-like"/>
    <property type="match status" value="1"/>
</dbReference>
<dbReference type="RefSeq" id="WP_134356710.1">
    <property type="nucleotide sequence ID" value="NZ_CP038033.1"/>
</dbReference>
<dbReference type="GO" id="GO:0005886">
    <property type="term" value="C:plasma membrane"/>
    <property type="evidence" value="ECO:0007669"/>
    <property type="project" value="UniProtKB-SubCell"/>
</dbReference>
<keyword evidence="17" id="KW-1185">Reference proteome</keyword>
<keyword evidence="7 11" id="KW-0129">CBS domain</keyword>
<accession>A0A4P7BUR8</accession>
<evidence type="ECO:0000256" key="6">
    <source>
        <dbReference type="ARBA" id="ARBA00022989"/>
    </source>
</evidence>
<dbReference type="PROSITE" id="PS51846">
    <property type="entry name" value="CNNM"/>
    <property type="match status" value="1"/>
</dbReference>
<dbReference type="Gene3D" id="3.10.580.10">
    <property type="entry name" value="CBS-domain"/>
    <property type="match status" value="1"/>
</dbReference>
<dbReference type="InterPro" id="IPR051676">
    <property type="entry name" value="UPF0053_domain"/>
</dbReference>
<evidence type="ECO:0000256" key="5">
    <source>
        <dbReference type="ARBA" id="ARBA00022737"/>
    </source>
</evidence>
<dbReference type="InterPro" id="IPR044751">
    <property type="entry name" value="Ion_transp-like_CBS"/>
</dbReference>
<dbReference type="OrthoDB" id="9797674at2"/>
<comment type="similarity">
    <text evidence="2">Belongs to the UPF0053 family.</text>
</comment>
<sequence length="439" mass="47944">MEWWIPVMIIILLILLNGIFVAAEFAIIGVPRAAIERRAVAGEPSAALVQAILRNPLQQDRYIATAQLGITLASLGLGMYGEPILAHWLAEGLAELGTSRWIAAHTVASVLAIGILTYFHIVLGEMVPKSLALMHAEGTALWITRPMRWAKFATYPLVITLNSLGTAILRAMGIERRLTSGHYHTAEELQLIVEESEESGVLNPEAGQMLRELLELRDRTAEEVMVPRVHITGIPLGASPEELTATITTTHHTRYPVFEGTLDQIVGLIHIKDVLRLLVANRSLQQEDLRPLSFVPETALVDTVLAAMRRGHTHMVVVIDEYGGTSGIVSIEDLCEEVVGEIEEEPGTSVAAFVDAQGSLHVPGIWRLDEVGEQLGVELSHEEVDTLGGLVLHLLGREPAVGDTVIYEDIHITVTALEGHGIKWCVLAPPYPERTPDDS</sequence>
<dbReference type="GO" id="GO:0050660">
    <property type="term" value="F:flavin adenine dinucleotide binding"/>
    <property type="evidence" value="ECO:0007669"/>
    <property type="project" value="InterPro"/>
</dbReference>
<dbReference type="Proteomes" id="UP000294325">
    <property type="component" value="Chromosome"/>
</dbReference>
<name>A0A4P7BUR8_9GAMM</name>
<dbReference type="PANTHER" id="PTHR43099:SF5">
    <property type="entry name" value="HLYC_CORC FAMILY TRANSPORTER"/>
    <property type="match status" value="1"/>
</dbReference>
<dbReference type="Pfam" id="PF00571">
    <property type="entry name" value="CBS"/>
    <property type="match status" value="2"/>
</dbReference>
<dbReference type="InterPro" id="IPR036318">
    <property type="entry name" value="FAD-bd_PCMH-like_sf"/>
</dbReference>
<dbReference type="Gene3D" id="3.30.465.10">
    <property type="match status" value="1"/>
</dbReference>
<dbReference type="PANTHER" id="PTHR43099">
    <property type="entry name" value="UPF0053 PROTEIN YRKA"/>
    <property type="match status" value="1"/>
</dbReference>
<dbReference type="SUPFAM" id="SSF54631">
    <property type="entry name" value="CBS-domain pair"/>
    <property type="match status" value="1"/>
</dbReference>
<evidence type="ECO:0000259" key="15">
    <source>
        <dbReference type="PROSITE" id="PS51846"/>
    </source>
</evidence>
<keyword evidence="4 12" id="KW-0812">Transmembrane</keyword>